<proteinExistence type="inferred from homology"/>
<comment type="subcellular location">
    <subcellularLocation>
        <location evidence="1">Membrane</location>
        <topology evidence="1">Multi-pass membrane protein</topology>
    </subcellularLocation>
</comment>
<evidence type="ECO:0000313" key="8">
    <source>
        <dbReference type="EMBL" id="KAE9601023.1"/>
    </source>
</evidence>
<keyword evidence="3 6" id="KW-0812">Transmembrane</keyword>
<sequence>MLSKTLFLLFDEGVLIVSDAESKQSDYPNRWRMFTVTQVEELKILIRIYDMIIVPIARKFTRKERGFTDLQRIGISLFISTMCMSVAAIVEIIRLKLAKEHLTLNIFWQVPQYVLMGASNVFMFAGQLEFFLLPISRCYAKFM</sequence>
<gene>
    <name evidence="8" type="ORF">Lalb_Chr13g0293341</name>
</gene>
<keyword evidence="5 6" id="KW-0472">Membrane</keyword>
<comment type="caution">
    <text evidence="8">The sequence shown here is derived from an EMBL/GenBank/DDBJ whole genome shotgun (WGS) entry which is preliminary data.</text>
</comment>
<dbReference type="GO" id="GO:0022857">
    <property type="term" value="F:transmembrane transporter activity"/>
    <property type="evidence" value="ECO:0007669"/>
    <property type="project" value="InterPro"/>
</dbReference>
<keyword evidence="9" id="KW-1185">Reference proteome</keyword>
<evidence type="ECO:0000256" key="1">
    <source>
        <dbReference type="ARBA" id="ARBA00004141"/>
    </source>
</evidence>
<feature type="transmembrane region" description="Helical" evidence="6">
    <location>
        <begin position="113"/>
        <end position="133"/>
    </location>
</feature>
<dbReference type="EMBL" id="WOCE01000013">
    <property type="protein sequence ID" value="KAE9601023.1"/>
    <property type="molecule type" value="Genomic_DNA"/>
</dbReference>
<dbReference type="InterPro" id="IPR000109">
    <property type="entry name" value="POT_fam"/>
</dbReference>
<dbReference type="GO" id="GO:0016020">
    <property type="term" value="C:membrane"/>
    <property type="evidence" value="ECO:0007669"/>
    <property type="project" value="UniProtKB-SubCell"/>
</dbReference>
<feature type="transmembrane region" description="Helical" evidence="6">
    <location>
        <begin position="73"/>
        <end position="93"/>
    </location>
</feature>
<evidence type="ECO:0000256" key="7">
    <source>
        <dbReference type="SAM" id="SignalP"/>
    </source>
</evidence>
<name>A0A6A4PHI7_LUPAL</name>
<evidence type="ECO:0000256" key="5">
    <source>
        <dbReference type="ARBA" id="ARBA00023136"/>
    </source>
</evidence>
<dbReference type="AlphaFoldDB" id="A0A6A4PHI7"/>
<evidence type="ECO:0000313" key="9">
    <source>
        <dbReference type="Proteomes" id="UP000447434"/>
    </source>
</evidence>
<dbReference type="Gene3D" id="1.20.1250.20">
    <property type="entry name" value="MFS general substrate transporter like domains"/>
    <property type="match status" value="1"/>
</dbReference>
<accession>A0A6A4PHI7</accession>
<dbReference type="Proteomes" id="UP000447434">
    <property type="component" value="Chromosome 13"/>
</dbReference>
<feature type="signal peptide" evidence="7">
    <location>
        <begin position="1"/>
        <end position="20"/>
    </location>
</feature>
<dbReference type="Pfam" id="PF00854">
    <property type="entry name" value="PTR2"/>
    <property type="match status" value="1"/>
</dbReference>
<evidence type="ECO:0000256" key="4">
    <source>
        <dbReference type="ARBA" id="ARBA00022989"/>
    </source>
</evidence>
<reference evidence="9" key="1">
    <citation type="journal article" date="2020" name="Nat. Commun.">
        <title>Genome sequence of the cluster root forming white lupin.</title>
        <authorList>
            <person name="Hufnagel B."/>
            <person name="Marques A."/>
            <person name="Soriano A."/>
            <person name="Marques L."/>
            <person name="Divol F."/>
            <person name="Doumas P."/>
            <person name="Sallet E."/>
            <person name="Mancinotti D."/>
            <person name="Carrere S."/>
            <person name="Marande W."/>
            <person name="Arribat S."/>
            <person name="Keller J."/>
            <person name="Huneau C."/>
            <person name="Blein T."/>
            <person name="Aime D."/>
            <person name="Laguerre M."/>
            <person name="Taylor J."/>
            <person name="Schubert V."/>
            <person name="Nelson M."/>
            <person name="Geu-Flores F."/>
            <person name="Crespi M."/>
            <person name="Gallardo-Guerrero K."/>
            <person name="Delaux P.-M."/>
            <person name="Salse J."/>
            <person name="Berges H."/>
            <person name="Guyot R."/>
            <person name="Gouzy J."/>
            <person name="Peret B."/>
        </authorList>
    </citation>
    <scope>NUCLEOTIDE SEQUENCE [LARGE SCALE GENOMIC DNA]</scope>
    <source>
        <strain evidence="9">cv. Amiga</strain>
    </source>
</reference>
<evidence type="ECO:0000256" key="3">
    <source>
        <dbReference type="ARBA" id="ARBA00022692"/>
    </source>
</evidence>
<organism evidence="8 9">
    <name type="scientific">Lupinus albus</name>
    <name type="common">White lupine</name>
    <name type="synonym">Lupinus termis</name>
    <dbReference type="NCBI Taxonomy" id="3870"/>
    <lineage>
        <taxon>Eukaryota</taxon>
        <taxon>Viridiplantae</taxon>
        <taxon>Streptophyta</taxon>
        <taxon>Embryophyta</taxon>
        <taxon>Tracheophyta</taxon>
        <taxon>Spermatophyta</taxon>
        <taxon>Magnoliopsida</taxon>
        <taxon>eudicotyledons</taxon>
        <taxon>Gunneridae</taxon>
        <taxon>Pentapetalae</taxon>
        <taxon>rosids</taxon>
        <taxon>fabids</taxon>
        <taxon>Fabales</taxon>
        <taxon>Fabaceae</taxon>
        <taxon>Papilionoideae</taxon>
        <taxon>50 kb inversion clade</taxon>
        <taxon>genistoids sensu lato</taxon>
        <taxon>core genistoids</taxon>
        <taxon>Genisteae</taxon>
        <taxon>Lupinus</taxon>
    </lineage>
</organism>
<keyword evidence="7" id="KW-0732">Signal</keyword>
<dbReference type="OrthoDB" id="8904098at2759"/>
<evidence type="ECO:0000256" key="2">
    <source>
        <dbReference type="ARBA" id="ARBA00005982"/>
    </source>
</evidence>
<feature type="chain" id="PRO_5025360626" evidence="7">
    <location>
        <begin position="21"/>
        <end position="143"/>
    </location>
</feature>
<dbReference type="InterPro" id="IPR036259">
    <property type="entry name" value="MFS_trans_sf"/>
</dbReference>
<keyword evidence="4 6" id="KW-1133">Transmembrane helix</keyword>
<evidence type="ECO:0000256" key="6">
    <source>
        <dbReference type="SAM" id="Phobius"/>
    </source>
</evidence>
<dbReference type="PANTHER" id="PTHR11654">
    <property type="entry name" value="OLIGOPEPTIDE TRANSPORTER-RELATED"/>
    <property type="match status" value="1"/>
</dbReference>
<comment type="similarity">
    <text evidence="2">Belongs to the major facilitator superfamily. Proton-dependent oligopeptide transporter (POT/PTR) (TC 2.A.17) family.</text>
</comment>
<protein>
    <submittedName>
        <fullName evidence="8">Putative proton-dependent oligopeptide transporter family</fullName>
    </submittedName>
</protein>